<evidence type="ECO:0000313" key="2">
    <source>
        <dbReference type="EMBL" id="KAF5739034.1"/>
    </source>
</evidence>
<keyword evidence="1" id="KW-1133">Transmembrane helix</keyword>
<sequence length="111" mass="11916">MGSDEDPWLAPDKLYHVIFCLSLTLFFSILANHTRFPLLRRYSIWIGSILSLAAGAAKETADQLGYFHSAGASSKDAAADLLGVLVAALVLSLCRKQALSNSSHSGRVLPV</sequence>
<name>A0A7J7CY88_TRIWF</name>
<reference evidence="2 3" key="1">
    <citation type="journal article" date="2020" name="Nat. Commun.">
        <title>Genome of Tripterygium wilfordii and identification of cytochrome P450 involved in triptolide biosynthesis.</title>
        <authorList>
            <person name="Tu L."/>
            <person name="Su P."/>
            <person name="Zhang Z."/>
            <person name="Gao L."/>
            <person name="Wang J."/>
            <person name="Hu T."/>
            <person name="Zhou J."/>
            <person name="Zhang Y."/>
            <person name="Zhao Y."/>
            <person name="Liu Y."/>
            <person name="Song Y."/>
            <person name="Tong Y."/>
            <person name="Lu Y."/>
            <person name="Yang J."/>
            <person name="Xu C."/>
            <person name="Jia M."/>
            <person name="Peters R.J."/>
            <person name="Huang L."/>
            <person name="Gao W."/>
        </authorList>
    </citation>
    <scope>NUCLEOTIDE SEQUENCE [LARGE SCALE GENOMIC DNA]</scope>
    <source>
        <strain evidence="3">cv. XIE 37</strain>
        <tissue evidence="2">Leaf</tissue>
    </source>
</reference>
<keyword evidence="3" id="KW-1185">Reference proteome</keyword>
<keyword evidence="1" id="KW-0472">Membrane</keyword>
<dbReference type="PANTHER" id="PTHR35462">
    <property type="match status" value="1"/>
</dbReference>
<accession>A0A7J7CY88</accession>
<comment type="caution">
    <text evidence="2">The sequence shown here is derived from an EMBL/GenBank/DDBJ whole genome shotgun (WGS) entry which is preliminary data.</text>
</comment>
<feature type="transmembrane region" description="Helical" evidence="1">
    <location>
        <begin position="38"/>
        <end position="57"/>
    </location>
</feature>
<proteinExistence type="predicted"/>
<evidence type="ECO:0000313" key="3">
    <source>
        <dbReference type="Proteomes" id="UP000593562"/>
    </source>
</evidence>
<evidence type="ECO:0008006" key="4">
    <source>
        <dbReference type="Google" id="ProtNLM"/>
    </source>
</evidence>
<dbReference type="Proteomes" id="UP000593562">
    <property type="component" value="Unassembled WGS sequence"/>
</dbReference>
<organism evidence="2 3">
    <name type="scientific">Tripterygium wilfordii</name>
    <name type="common">Thunder God vine</name>
    <dbReference type="NCBI Taxonomy" id="458696"/>
    <lineage>
        <taxon>Eukaryota</taxon>
        <taxon>Viridiplantae</taxon>
        <taxon>Streptophyta</taxon>
        <taxon>Embryophyta</taxon>
        <taxon>Tracheophyta</taxon>
        <taxon>Spermatophyta</taxon>
        <taxon>Magnoliopsida</taxon>
        <taxon>eudicotyledons</taxon>
        <taxon>Gunneridae</taxon>
        <taxon>Pentapetalae</taxon>
        <taxon>rosids</taxon>
        <taxon>fabids</taxon>
        <taxon>Celastrales</taxon>
        <taxon>Celastraceae</taxon>
        <taxon>Tripterygium</taxon>
    </lineage>
</organism>
<feature type="transmembrane region" description="Helical" evidence="1">
    <location>
        <begin position="77"/>
        <end position="94"/>
    </location>
</feature>
<protein>
    <recommendedName>
        <fullName evidence="4">Transmembrane protein</fullName>
    </recommendedName>
</protein>
<dbReference type="AlphaFoldDB" id="A0A7J7CY88"/>
<dbReference type="PANTHER" id="PTHR35462:SF2">
    <property type="entry name" value="TRANSMEMBRANE PROTEIN"/>
    <property type="match status" value="1"/>
</dbReference>
<keyword evidence="1" id="KW-0812">Transmembrane</keyword>
<dbReference type="EMBL" id="JAAARO010000012">
    <property type="protein sequence ID" value="KAF5739034.1"/>
    <property type="molecule type" value="Genomic_DNA"/>
</dbReference>
<dbReference type="InParanoid" id="A0A7J7CY88"/>
<gene>
    <name evidence="2" type="ORF">HS088_TW12G00232</name>
</gene>
<feature type="transmembrane region" description="Helical" evidence="1">
    <location>
        <begin position="14"/>
        <end position="31"/>
    </location>
</feature>
<evidence type="ECO:0000256" key="1">
    <source>
        <dbReference type="SAM" id="Phobius"/>
    </source>
</evidence>